<evidence type="ECO:0000313" key="2">
    <source>
        <dbReference type="Proteomes" id="UP000030466"/>
    </source>
</evidence>
<dbReference type="RefSeq" id="WP_017834438.1">
    <property type="nucleotide sequence ID" value="NZ_JSUH01000025.1"/>
</dbReference>
<accession>A0A0A6VR84</accession>
<protein>
    <submittedName>
        <fullName evidence="1">Uncharacterized protein</fullName>
    </submittedName>
</protein>
<dbReference type="EMBL" id="JSUH01000025">
    <property type="protein sequence ID" value="KHD96244.1"/>
    <property type="molecule type" value="Genomic_DNA"/>
</dbReference>
<comment type="caution">
    <text evidence="1">The sequence shown here is derived from an EMBL/GenBank/DDBJ whole genome shotgun (WGS) entry which is preliminary data.</text>
</comment>
<organism evidence="1 2">
    <name type="scientific">Kocuria rosea subsp. polaris</name>
    <dbReference type="NCBI Taxonomy" id="136273"/>
    <lineage>
        <taxon>Bacteria</taxon>
        <taxon>Bacillati</taxon>
        <taxon>Actinomycetota</taxon>
        <taxon>Actinomycetes</taxon>
        <taxon>Micrococcales</taxon>
        <taxon>Micrococcaceae</taxon>
        <taxon>Kocuria</taxon>
    </lineage>
</organism>
<dbReference type="InterPro" id="IPR036397">
    <property type="entry name" value="RNaseH_sf"/>
</dbReference>
<dbReference type="AlphaFoldDB" id="A0A0A6VR84"/>
<proteinExistence type="predicted"/>
<evidence type="ECO:0000313" key="1">
    <source>
        <dbReference type="EMBL" id="KHD96244.1"/>
    </source>
</evidence>
<name>A0A0A6VR84_KOCRO</name>
<gene>
    <name evidence="1" type="ORF">GY22_16685</name>
</gene>
<reference evidence="1 2" key="1">
    <citation type="journal article" date="2003" name="Int. J. Syst. Evol. Microbiol.">
        <title>Kocuria polaris sp. nov., an orange-pigmented psychrophilic bacterium isolated from an Antarctic cyanobacterial mat sample.</title>
        <authorList>
            <person name="Reddy G.S."/>
            <person name="Prakash J.S."/>
            <person name="Prabahar V."/>
            <person name="Matsumoto G.I."/>
            <person name="Stackebrandt E."/>
            <person name="Shivaji S."/>
        </authorList>
    </citation>
    <scope>NUCLEOTIDE SEQUENCE [LARGE SCALE GENOMIC DNA]</scope>
    <source>
        <strain evidence="1 2">CMS 76or</strain>
    </source>
</reference>
<keyword evidence="2" id="KW-1185">Reference proteome</keyword>
<sequence length="63" mass="6605">MPLQVAAAVVDAGLNVVATYEAKINATTEQLESMVPFVRNMHTETGLLAALEAGGLPPDRLTP</sequence>
<dbReference type="GO" id="GO:0003676">
    <property type="term" value="F:nucleic acid binding"/>
    <property type="evidence" value="ECO:0007669"/>
    <property type="project" value="InterPro"/>
</dbReference>
<dbReference type="Proteomes" id="UP000030466">
    <property type="component" value="Unassembled WGS sequence"/>
</dbReference>
<dbReference type="Gene3D" id="3.30.420.10">
    <property type="entry name" value="Ribonuclease H-like superfamily/Ribonuclease H"/>
    <property type="match status" value="1"/>
</dbReference>